<protein>
    <submittedName>
        <fullName evidence="1">Uncharacterized protein</fullName>
    </submittedName>
</protein>
<dbReference type="EMBL" id="AP022598">
    <property type="protein sequence ID" value="BBY74320.1"/>
    <property type="molecule type" value="Genomic_DNA"/>
</dbReference>
<sequence length="80" mass="8704">MPDQTTYVAVEDLVPGDVLAMTSDDDPNPQRFRVAHVEHVNTVAYGDEPRVVLTSEPRTAGAAPMVLAYPRGTKIRKVIG</sequence>
<evidence type="ECO:0000313" key="2">
    <source>
        <dbReference type="Proteomes" id="UP000466554"/>
    </source>
</evidence>
<evidence type="ECO:0000313" key="1">
    <source>
        <dbReference type="EMBL" id="BBY74320.1"/>
    </source>
</evidence>
<dbReference type="AlphaFoldDB" id="A0A7I7TYT4"/>
<dbReference type="RefSeq" id="WP_104864316.1">
    <property type="nucleotide sequence ID" value="NZ_AP022598.1"/>
</dbReference>
<dbReference type="Proteomes" id="UP000466554">
    <property type="component" value="Chromosome"/>
</dbReference>
<reference evidence="1 2" key="1">
    <citation type="journal article" date="2019" name="Emerg. Microbes Infect.">
        <title>Comprehensive subspecies identification of 175 nontuberculous mycobacteria species based on 7547 genomic profiles.</title>
        <authorList>
            <person name="Matsumoto Y."/>
            <person name="Kinjo T."/>
            <person name="Motooka D."/>
            <person name="Nabeya D."/>
            <person name="Jung N."/>
            <person name="Uechi K."/>
            <person name="Horii T."/>
            <person name="Iida T."/>
            <person name="Fujita J."/>
            <person name="Nakamura S."/>
        </authorList>
    </citation>
    <scope>NUCLEOTIDE SEQUENCE [LARGE SCALE GENOMIC DNA]</scope>
    <source>
        <strain evidence="1 2">JCM 6367</strain>
    </source>
</reference>
<accession>A0A7I7TYT4</accession>
<proteinExistence type="predicted"/>
<gene>
    <name evidence="1" type="ORF">MPRF_12190</name>
</gene>
<name>A0A7I7TYT4_MYCPF</name>
<organism evidence="1 2">
    <name type="scientific">Mycolicibacterium parafortuitum</name>
    <name type="common">Mycobacterium parafortuitum</name>
    <dbReference type="NCBI Taxonomy" id="39692"/>
    <lineage>
        <taxon>Bacteria</taxon>
        <taxon>Bacillati</taxon>
        <taxon>Actinomycetota</taxon>
        <taxon>Actinomycetes</taxon>
        <taxon>Mycobacteriales</taxon>
        <taxon>Mycobacteriaceae</taxon>
        <taxon>Mycolicibacterium</taxon>
    </lineage>
</organism>